<feature type="domain" description="Lysine-specific metallo-endopeptidase" evidence="9">
    <location>
        <begin position="223"/>
        <end position="356"/>
    </location>
</feature>
<comment type="cofactor">
    <cofactor evidence="1">
        <name>Zn(2+)</name>
        <dbReference type="ChEBI" id="CHEBI:29105"/>
    </cofactor>
</comment>
<evidence type="ECO:0000256" key="1">
    <source>
        <dbReference type="ARBA" id="ARBA00001947"/>
    </source>
</evidence>
<accession>A0A2S7DPW0</accession>
<dbReference type="GO" id="GO:0006508">
    <property type="term" value="P:proteolysis"/>
    <property type="evidence" value="ECO:0007669"/>
    <property type="project" value="UniProtKB-KW"/>
</dbReference>
<keyword evidence="8" id="KW-0732">Signal</keyword>
<evidence type="ECO:0000256" key="7">
    <source>
        <dbReference type="ARBA" id="ARBA00023049"/>
    </source>
</evidence>
<protein>
    <submittedName>
        <fullName evidence="10">Protease</fullName>
    </submittedName>
</protein>
<keyword evidence="4" id="KW-0479">Metal-binding</keyword>
<keyword evidence="13" id="KW-1185">Reference proteome</keyword>
<evidence type="ECO:0000256" key="4">
    <source>
        <dbReference type="ARBA" id="ARBA00022723"/>
    </source>
</evidence>
<dbReference type="PANTHER" id="PTHR37016:SF3">
    <property type="entry name" value="NEUTRAL PROTEASE 2-RELATED"/>
    <property type="match status" value="1"/>
</dbReference>
<comment type="similarity">
    <text evidence="2">Belongs to the peptidase M35 family.</text>
</comment>
<dbReference type="Gene3D" id="3.40.390.10">
    <property type="entry name" value="Collagenase (Catalytic Domain)"/>
    <property type="match status" value="1"/>
</dbReference>
<dbReference type="EMBL" id="CP082214">
    <property type="protein sequence ID" value="WDM70279.1"/>
    <property type="molecule type" value="Genomic_DNA"/>
</dbReference>
<evidence type="ECO:0000313" key="10">
    <source>
        <dbReference type="EMBL" id="PPU75824.1"/>
    </source>
</evidence>
<evidence type="ECO:0000313" key="13">
    <source>
        <dbReference type="Proteomes" id="UP001214201"/>
    </source>
</evidence>
<evidence type="ECO:0000256" key="6">
    <source>
        <dbReference type="ARBA" id="ARBA00022833"/>
    </source>
</evidence>
<evidence type="ECO:0000313" key="11">
    <source>
        <dbReference type="EMBL" id="WDM70279.1"/>
    </source>
</evidence>
<evidence type="ECO:0000256" key="2">
    <source>
        <dbReference type="ARBA" id="ARBA00010279"/>
    </source>
</evidence>
<organism evidence="10 12">
    <name type="scientific">Xanthomonas cucurbitae</name>
    <dbReference type="NCBI Taxonomy" id="56453"/>
    <lineage>
        <taxon>Bacteria</taxon>
        <taxon>Pseudomonadati</taxon>
        <taxon>Pseudomonadota</taxon>
        <taxon>Gammaproteobacteria</taxon>
        <taxon>Lysobacterales</taxon>
        <taxon>Lysobacteraceae</taxon>
        <taxon>Xanthomonas</taxon>
    </lineage>
</organism>
<keyword evidence="7" id="KW-0482">Metalloprotease</keyword>
<feature type="chain" id="PRO_5015634620" evidence="8">
    <location>
        <begin position="26"/>
        <end position="362"/>
    </location>
</feature>
<dbReference type="InterPro" id="IPR029463">
    <property type="entry name" value="Lys_MEP"/>
</dbReference>
<dbReference type="RefSeq" id="WP_104603893.1">
    <property type="nucleotide sequence ID" value="NZ_CP082213.1"/>
</dbReference>
<dbReference type="AlphaFoldDB" id="A0A2S7DPW0"/>
<dbReference type="Proteomes" id="UP000239561">
    <property type="component" value="Unassembled WGS sequence"/>
</dbReference>
<evidence type="ECO:0000256" key="5">
    <source>
        <dbReference type="ARBA" id="ARBA00022801"/>
    </source>
</evidence>
<keyword evidence="6" id="KW-0862">Zinc</keyword>
<dbReference type="GO" id="GO:0004222">
    <property type="term" value="F:metalloendopeptidase activity"/>
    <property type="evidence" value="ECO:0007669"/>
    <property type="project" value="InterPro"/>
</dbReference>
<dbReference type="CDD" id="cd11306">
    <property type="entry name" value="M35_peptidyl-Lys"/>
    <property type="match status" value="1"/>
</dbReference>
<dbReference type="Gene3D" id="2.60.40.2970">
    <property type="match status" value="1"/>
</dbReference>
<keyword evidence="3 10" id="KW-0645">Protease</keyword>
<name>A0A2S7DPW0_9XANT</name>
<dbReference type="SUPFAM" id="SSF55486">
    <property type="entry name" value="Metalloproteases ('zincins'), catalytic domain"/>
    <property type="match status" value="1"/>
</dbReference>
<reference evidence="11 13" key="2">
    <citation type="submission" date="2021-08" db="EMBL/GenBank/DDBJ databases">
        <title>Genome sequences of Xanthomonas cucurbitae isolates from 5 Midwestern US states.</title>
        <authorList>
            <person name="Hind S.R."/>
        </authorList>
    </citation>
    <scope>NUCLEOTIDE SEQUENCE [LARGE SCALE GENOMIC DNA]</scope>
    <source>
        <strain evidence="11 13">OH_261</strain>
    </source>
</reference>
<dbReference type="SMART" id="SM01351">
    <property type="entry name" value="Aspzincin_M35"/>
    <property type="match status" value="1"/>
</dbReference>
<keyword evidence="5" id="KW-0378">Hydrolase</keyword>
<evidence type="ECO:0000313" key="12">
    <source>
        <dbReference type="Proteomes" id="UP000239561"/>
    </source>
</evidence>
<dbReference type="GO" id="GO:0046872">
    <property type="term" value="F:metal ion binding"/>
    <property type="evidence" value="ECO:0007669"/>
    <property type="project" value="UniProtKB-KW"/>
</dbReference>
<proteinExistence type="inferred from homology"/>
<dbReference type="InterPro" id="IPR024079">
    <property type="entry name" value="MetalloPept_cat_dom_sf"/>
</dbReference>
<dbReference type="Pfam" id="PF14521">
    <property type="entry name" value="Aspzincin_M35"/>
    <property type="match status" value="1"/>
</dbReference>
<dbReference type="PANTHER" id="PTHR37016">
    <property type="match status" value="1"/>
</dbReference>
<dbReference type="EMBL" id="MDED01000022">
    <property type="protein sequence ID" value="PPU75824.1"/>
    <property type="molecule type" value="Genomic_DNA"/>
</dbReference>
<evidence type="ECO:0000256" key="8">
    <source>
        <dbReference type="SAM" id="SignalP"/>
    </source>
</evidence>
<evidence type="ECO:0000256" key="3">
    <source>
        <dbReference type="ARBA" id="ARBA00022670"/>
    </source>
</evidence>
<dbReference type="InterPro" id="IPR034115">
    <property type="entry name" value="M35_peptidyl-Lys"/>
</dbReference>
<evidence type="ECO:0000259" key="9">
    <source>
        <dbReference type="SMART" id="SM01351"/>
    </source>
</evidence>
<feature type="signal peptide" evidence="8">
    <location>
        <begin position="1"/>
        <end position="25"/>
    </location>
</feature>
<dbReference type="Proteomes" id="UP001214201">
    <property type="component" value="Chromosome"/>
</dbReference>
<reference evidence="10 12" key="1">
    <citation type="submission" date="2016-08" db="EMBL/GenBank/DDBJ databases">
        <authorList>
            <person name="Seilhamer J.J."/>
        </authorList>
    </citation>
    <scope>NUCLEOTIDE SEQUENCE [LARGE SCALE GENOMIC DNA]</scope>
    <source>
        <strain evidence="10 12">CFBP2542</strain>
    </source>
</reference>
<dbReference type="InterPro" id="IPR050414">
    <property type="entry name" value="Fungal_M35_metalloproteases"/>
</dbReference>
<gene>
    <name evidence="11" type="ORF">K6978_12615</name>
    <name evidence="10" type="ORF">XcuCFBP2542_12470</name>
</gene>
<sequence>MKNVFLASFAAGTLAVVGVLGSAQAQSLRGPVPLTIELSPVADQAGRHQGRIAVTVTNTGNRTARVPSYQLPLTSLDNGILEVSHEGAPVAYTGRLVKRGLPKAADFTILQPGQSVKGEVDLAGAYDLSSSGNYTIQVRSALHYASLSDGSLMKAANGQPAVATSAPLTLWLNGVNRGLQRQLAVGPQAVINGINYQSCSTTQTNQLATAVGAARTYSQNARTYLNGGSTGARYTTWFGAYNASRYSRVSANFVAIDNALDQNNGQITLNCNCSDSAYAYVYANAPYEIYICNAFWGAPVRGTDSKAGTLVHEMSHFTVVAGTQDRVYGQSGSRSLAINNPAQAITNADSHEYFAENTPAQN</sequence>